<sequence length="288" mass="30746">MPDMTEQNNDAGPANAQPVDKEEASAAPNLEAPQTNPQSGKTGRRKRLIVGGLGVAVLVALLVVGIPWVEAMLSTVSTDDAYVNGHVTFVAPRVAGQVSRVLVDDNNRVHKGELLVELNKEPYRIAASEKQAAVDKAQADLQAAIASVRAIEAQARSRRWDLQRAVQQVDSQIALLHARVAAVEKSKAALALARVEFARAQQLVARSDVPQEIYDQRQAELATAGAELTQTLAEVYQIRASLGIPAQPDGSGSLDQVPPDLDETFSSVLEAQAQLIQSADSAISKARL</sequence>
<evidence type="ECO:0000256" key="3">
    <source>
        <dbReference type="ARBA" id="ARBA00022989"/>
    </source>
</evidence>
<reference evidence="7 8" key="1">
    <citation type="journal article" date="2021" name="Microorganisms">
        <title>Acidisoma silvae sp. nov. and Acidisomacellulosilytica sp. nov., Two Acidophilic Bacteria Isolated from Decaying Wood, Hydrolyzing Cellulose and Producing Poly-3-hydroxybutyrate.</title>
        <authorList>
            <person name="Mieszkin S."/>
            <person name="Pouder E."/>
            <person name="Uroz S."/>
            <person name="Simon-Colin C."/>
            <person name="Alain K."/>
        </authorList>
    </citation>
    <scope>NUCLEOTIDE SEQUENCE [LARGE SCALE GENOMIC DNA]</scope>
    <source>
        <strain evidence="7 8">HW T5.17</strain>
    </source>
</reference>
<feature type="compositionally biased region" description="Polar residues" evidence="5">
    <location>
        <begin position="32"/>
        <end position="41"/>
    </location>
</feature>
<comment type="caution">
    <text evidence="7">The sequence shown here is derived from an EMBL/GenBank/DDBJ whole genome shotgun (WGS) entry which is preliminary data.</text>
</comment>
<dbReference type="AlphaFoldDB" id="A0A964E651"/>
<gene>
    <name evidence="7" type="ORF">ACELLULO517_20555</name>
</gene>
<dbReference type="Gene3D" id="2.40.50.100">
    <property type="match status" value="1"/>
</dbReference>
<dbReference type="PANTHER" id="PTHR30386:SF26">
    <property type="entry name" value="TRANSPORT PROTEIN COMB"/>
    <property type="match status" value="1"/>
</dbReference>
<dbReference type="Gene3D" id="1.10.287.470">
    <property type="entry name" value="Helix hairpin bin"/>
    <property type="match status" value="1"/>
</dbReference>
<protein>
    <submittedName>
        <fullName evidence="7">Biotin/lipoyl-binding protein</fullName>
    </submittedName>
</protein>
<dbReference type="EMBL" id="JAESVA010000008">
    <property type="protein sequence ID" value="MCB8882648.1"/>
    <property type="molecule type" value="Genomic_DNA"/>
</dbReference>
<evidence type="ECO:0000313" key="8">
    <source>
        <dbReference type="Proteomes" id="UP000721844"/>
    </source>
</evidence>
<dbReference type="GO" id="GO:0016020">
    <property type="term" value="C:membrane"/>
    <property type="evidence" value="ECO:0007669"/>
    <property type="project" value="UniProtKB-SubCell"/>
</dbReference>
<evidence type="ECO:0000256" key="5">
    <source>
        <dbReference type="SAM" id="MobiDB-lite"/>
    </source>
</evidence>
<keyword evidence="3 6" id="KW-1133">Transmembrane helix</keyword>
<organism evidence="7 8">
    <name type="scientific">Acidisoma cellulosilyticum</name>
    <dbReference type="NCBI Taxonomy" id="2802395"/>
    <lineage>
        <taxon>Bacteria</taxon>
        <taxon>Pseudomonadati</taxon>
        <taxon>Pseudomonadota</taxon>
        <taxon>Alphaproteobacteria</taxon>
        <taxon>Acetobacterales</taxon>
        <taxon>Acidocellaceae</taxon>
        <taxon>Acidisoma</taxon>
    </lineage>
</organism>
<accession>A0A964E651</accession>
<keyword evidence="2 6" id="KW-0812">Transmembrane</keyword>
<feature type="region of interest" description="Disordered" evidence="5">
    <location>
        <begin position="1"/>
        <end position="44"/>
    </location>
</feature>
<evidence type="ECO:0000256" key="4">
    <source>
        <dbReference type="ARBA" id="ARBA00023136"/>
    </source>
</evidence>
<comment type="subcellular location">
    <subcellularLocation>
        <location evidence="1">Membrane</location>
        <topology evidence="1">Single-pass membrane protein</topology>
    </subcellularLocation>
</comment>
<evidence type="ECO:0000256" key="2">
    <source>
        <dbReference type="ARBA" id="ARBA00022692"/>
    </source>
</evidence>
<keyword evidence="4 6" id="KW-0472">Membrane</keyword>
<feature type="transmembrane region" description="Helical" evidence="6">
    <location>
        <begin position="48"/>
        <end position="69"/>
    </location>
</feature>
<evidence type="ECO:0000313" key="7">
    <source>
        <dbReference type="EMBL" id="MCB8882648.1"/>
    </source>
</evidence>
<dbReference type="SUPFAM" id="SSF111369">
    <property type="entry name" value="HlyD-like secretion proteins"/>
    <property type="match status" value="2"/>
</dbReference>
<dbReference type="PANTHER" id="PTHR30386">
    <property type="entry name" value="MEMBRANE FUSION SUBUNIT OF EMRAB-TOLC MULTIDRUG EFFLUX PUMP"/>
    <property type="match status" value="1"/>
</dbReference>
<dbReference type="Proteomes" id="UP000721844">
    <property type="component" value="Unassembled WGS sequence"/>
</dbReference>
<name>A0A964E651_9PROT</name>
<proteinExistence type="predicted"/>
<keyword evidence="8" id="KW-1185">Reference proteome</keyword>
<feature type="compositionally biased region" description="Polar residues" evidence="5">
    <location>
        <begin position="1"/>
        <end position="10"/>
    </location>
</feature>
<evidence type="ECO:0000256" key="1">
    <source>
        <dbReference type="ARBA" id="ARBA00004167"/>
    </source>
</evidence>
<evidence type="ECO:0000256" key="6">
    <source>
        <dbReference type="SAM" id="Phobius"/>
    </source>
</evidence>
<dbReference type="InterPro" id="IPR050739">
    <property type="entry name" value="MFP"/>
</dbReference>